<dbReference type="AlphaFoldDB" id="A0A0U2X7B4"/>
<evidence type="ECO:0000313" key="1">
    <source>
        <dbReference type="EMBL" id="ALS34562.1"/>
    </source>
</evidence>
<gene>
    <name evidence="1" type="ORF">PTRA_b0018</name>
</gene>
<sequence>MASSPDILLGEGSTRMHKLFEHLLDDVLESYKILESDKKSQHLRRAAVRNVFSFIEAVVHIIKYEIKSDLRLNRFSYSLTKKNSEVLFEEKIRNEETIPFFIPIDENIKKTFSLASKVWGLEGFNLNTNDEKYSAFLIAKEARNKLTHPRTFYDIQITSDDISNVSKAYIWVKSEFLRLIKMKVHSITIDLPPEVYDHIMGDENT</sequence>
<dbReference type="Proteomes" id="UP000065261">
    <property type="component" value="Chromosome II"/>
</dbReference>
<accession>A0A0U2X7B4</accession>
<reference evidence="1 2" key="1">
    <citation type="submission" date="2015-03" db="EMBL/GenBank/DDBJ databases">
        <authorList>
            <person name="Murphy D."/>
        </authorList>
    </citation>
    <scope>NUCLEOTIDE SEQUENCE [LARGE SCALE GENOMIC DNA]</scope>
    <source>
        <strain evidence="1 2">KMM 520</strain>
    </source>
</reference>
<dbReference type="RefSeq" id="WP_058374637.1">
    <property type="nucleotide sequence ID" value="NZ_CP011035.1"/>
</dbReference>
<evidence type="ECO:0008006" key="3">
    <source>
        <dbReference type="Google" id="ProtNLM"/>
    </source>
</evidence>
<protein>
    <recommendedName>
        <fullName evidence="3">RiboL-PSP-HEPN domain-containing protein</fullName>
    </recommendedName>
</protein>
<proteinExistence type="predicted"/>
<organism evidence="1">
    <name type="scientific">Pseudoalteromonas translucida KMM 520</name>
    <dbReference type="NCBI Taxonomy" id="1315283"/>
    <lineage>
        <taxon>Bacteria</taxon>
        <taxon>Pseudomonadati</taxon>
        <taxon>Pseudomonadota</taxon>
        <taxon>Gammaproteobacteria</taxon>
        <taxon>Alteromonadales</taxon>
        <taxon>Pseudoalteromonadaceae</taxon>
        <taxon>Pseudoalteromonas</taxon>
    </lineage>
</organism>
<name>A0A0U2X7B4_9GAMM</name>
<dbReference type="EMBL" id="CP011035">
    <property type="protein sequence ID" value="ALS34562.1"/>
    <property type="molecule type" value="Genomic_DNA"/>
</dbReference>
<dbReference type="KEGG" id="ptn:PTRA_b0018"/>
<evidence type="ECO:0000313" key="2">
    <source>
        <dbReference type="Proteomes" id="UP000065261"/>
    </source>
</evidence>
<dbReference type="OrthoDB" id="7061664at2"/>
<dbReference type="PATRIC" id="fig|1315283.4.peg.3152"/>